<dbReference type="Proteomes" id="UP000008792">
    <property type="component" value="Unassembled WGS sequence"/>
</dbReference>
<dbReference type="InParanoid" id="A0A0Q9W8R0"/>
<name>A0A0Q9W8R0_DROVI</name>
<accession>A0A0Q9W8R0</accession>
<protein>
    <submittedName>
        <fullName evidence="2">Uncharacterized protein</fullName>
    </submittedName>
</protein>
<evidence type="ECO:0000313" key="3">
    <source>
        <dbReference type="Proteomes" id="UP000008792"/>
    </source>
</evidence>
<feature type="region of interest" description="Disordered" evidence="1">
    <location>
        <begin position="48"/>
        <end position="68"/>
    </location>
</feature>
<evidence type="ECO:0000313" key="2">
    <source>
        <dbReference type="EMBL" id="KRF81149.1"/>
    </source>
</evidence>
<evidence type="ECO:0000256" key="1">
    <source>
        <dbReference type="SAM" id="MobiDB-lite"/>
    </source>
</evidence>
<dbReference type="AlphaFoldDB" id="A0A0Q9W8R0"/>
<dbReference type="EMBL" id="CH940649">
    <property type="protein sequence ID" value="KRF81149.1"/>
    <property type="molecule type" value="Genomic_DNA"/>
</dbReference>
<reference evidence="2 3" key="1">
    <citation type="journal article" date="2007" name="Nature">
        <title>Evolution of genes and genomes on the Drosophila phylogeny.</title>
        <authorList>
            <consortium name="Drosophila 12 Genomes Consortium"/>
            <person name="Clark A.G."/>
            <person name="Eisen M.B."/>
            <person name="Smith D.R."/>
            <person name="Bergman C.M."/>
            <person name="Oliver B."/>
            <person name="Markow T.A."/>
            <person name="Kaufman T.C."/>
            <person name="Kellis M."/>
            <person name="Gelbart W."/>
            <person name="Iyer V.N."/>
            <person name="Pollard D.A."/>
            <person name="Sackton T.B."/>
            <person name="Larracuente A.M."/>
            <person name="Singh N.D."/>
            <person name="Abad J.P."/>
            <person name="Abt D.N."/>
            <person name="Adryan B."/>
            <person name="Aguade M."/>
            <person name="Akashi H."/>
            <person name="Anderson W.W."/>
            <person name="Aquadro C.F."/>
            <person name="Ardell D.H."/>
            <person name="Arguello R."/>
            <person name="Artieri C.G."/>
            <person name="Barbash D.A."/>
            <person name="Barker D."/>
            <person name="Barsanti P."/>
            <person name="Batterham P."/>
            <person name="Batzoglou S."/>
            <person name="Begun D."/>
            <person name="Bhutkar A."/>
            <person name="Blanco E."/>
            <person name="Bosak S.A."/>
            <person name="Bradley R.K."/>
            <person name="Brand A.D."/>
            <person name="Brent M.R."/>
            <person name="Brooks A.N."/>
            <person name="Brown R.H."/>
            <person name="Butlin R.K."/>
            <person name="Caggese C."/>
            <person name="Calvi B.R."/>
            <person name="Bernardo de Carvalho A."/>
            <person name="Caspi A."/>
            <person name="Castrezana S."/>
            <person name="Celniker S.E."/>
            <person name="Chang J.L."/>
            <person name="Chapple C."/>
            <person name="Chatterji S."/>
            <person name="Chinwalla A."/>
            <person name="Civetta A."/>
            <person name="Clifton S.W."/>
            <person name="Comeron J.M."/>
            <person name="Costello J.C."/>
            <person name="Coyne J.A."/>
            <person name="Daub J."/>
            <person name="David R.G."/>
            <person name="Delcher A.L."/>
            <person name="Delehaunty K."/>
            <person name="Do C.B."/>
            <person name="Ebling H."/>
            <person name="Edwards K."/>
            <person name="Eickbush T."/>
            <person name="Evans J.D."/>
            <person name="Filipski A."/>
            <person name="Findeiss S."/>
            <person name="Freyhult E."/>
            <person name="Fulton L."/>
            <person name="Fulton R."/>
            <person name="Garcia A.C."/>
            <person name="Gardiner A."/>
            <person name="Garfield D.A."/>
            <person name="Garvin B.E."/>
            <person name="Gibson G."/>
            <person name="Gilbert D."/>
            <person name="Gnerre S."/>
            <person name="Godfrey J."/>
            <person name="Good R."/>
            <person name="Gotea V."/>
            <person name="Gravely B."/>
            <person name="Greenberg A.J."/>
            <person name="Griffiths-Jones S."/>
            <person name="Gross S."/>
            <person name="Guigo R."/>
            <person name="Gustafson E.A."/>
            <person name="Haerty W."/>
            <person name="Hahn M.W."/>
            <person name="Halligan D.L."/>
            <person name="Halpern A.L."/>
            <person name="Halter G.M."/>
            <person name="Han M.V."/>
            <person name="Heger A."/>
            <person name="Hillier L."/>
            <person name="Hinrichs A.S."/>
            <person name="Holmes I."/>
            <person name="Hoskins R.A."/>
            <person name="Hubisz M.J."/>
            <person name="Hultmark D."/>
            <person name="Huntley M.A."/>
            <person name="Jaffe D.B."/>
            <person name="Jagadeeshan S."/>
            <person name="Jeck W.R."/>
            <person name="Johnson J."/>
            <person name="Jones C.D."/>
            <person name="Jordan W.C."/>
            <person name="Karpen G.H."/>
            <person name="Kataoka E."/>
            <person name="Keightley P.D."/>
            <person name="Kheradpour P."/>
            <person name="Kirkness E.F."/>
            <person name="Koerich L.B."/>
            <person name="Kristiansen K."/>
            <person name="Kudrna D."/>
            <person name="Kulathinal R.J."/>
            <person name="Kumar S."/>
            <person name="Kwok R."/>
            <person name="Lander E."/>
            <person name="Langley C.H."/>
            <person name="Lapoint R."/>
            <person name="Lazzaro B.P."/>
            <person name="Lee S.J."/>
            <person name="Levesque L."/>
            <person name="Li R."/>
            <person name="Lin C.F."/>
            <person name="Lin M.F."/>
            <person name="Lindblad-Toh K."/>
            <person name="Llopart A."/>
            <person name="Long M."/>
            <person name="Low L."/>
            <person name="Lozovsky E."/>
            <person name="Lu J."/>
            <person name="Luo M."/>
            <person name="Machado C.A."/>
            <person name="Makalowski W."/>
            <person name="Marzo M."/>
            <person name="Matsuda M."/>
            <person name="Matzkin L."/>
            <person name="McAllister B."/>
            <person name="McBride C.S."/>
            <person name="McKernan B."/>
            <person name="McKernan K."/>
            <person name="Mendez-Lago M."/>
            <person name="Minx P."/>
            <person name="Mollenhauer M.U."/>
            <person name="Montooth K."/>
            <person name="Mount S.M."/>
            <person name="Mu X."/>
            <person name="Myers E."/>
            <person name="Negre B."/>
            <person name="Newfeld S."/>
            <person name="Nielsen R."/>
            <person name="Noor M.A."/>
            <person name="O'Grady P."/>
            <person name="Pachter L."/>
            <person name="Papaceit M."/>
            <person name="Parisi M.J."/>
            <person name="Parisi M."/>
            <person name="Parts L."/>
            <person name="Pedersen J.S."/>
            <person name="Pesole G."/>
            <person name="Phillippy A.M."/>
            <person name="Ponting C.P."/>
            <person name="Pop M."/>
            <person name="Porcelli D."/>
            <person name="Powell J.R."/>
            <person name="Prohaska S."/>
            <person name="Pruitt K."/>
            <person name="Puig M."/>
            <person name="Quesneville H."/>
            <person name="Ram K.R."/>
            <person name="Rand D."/>
            <person name="Rasmussen M.D."/>
            <person name="Reed L.K."/>
            <person name="Reenan R."/>
            <person name="Reily A."/>
            <person name="Remington K.A."/>
            <person name="Rieger T.T."/>
            <person name="Ritchie M.G."/>
            <person name="Robin C."/>
            <person name="Rogers Y.H."/>
            <person name="Rohde C."/>
            <person name="Rozas J."/>
            <person name="Rubenfield M.J."/>
            <person name="Ruiz A."/>
            <person name="Russo S."/>
            <person name="Salzberg S.L."/>
            <person name="Sanchez-Gracia A."/>
            <person name="Saranga D.J."/>
            <person name="Sato H."/>
            <person name="Schaeffer S.W."/>
            <person name="Schatz M.C."/>
            <person name="Schlenke T."/>
            <person name="Schwartz R."/>
            <person name="Segarra C."/>
            <person name="Singh R.S."/>
            <person name="Sirot L."/>
            <person name="Sirota M."/>
            <person name="Sisneros N.B."/>
            <person name="Smith C.D."/>
            <person name="Smith T.F."/>
            <person name="Spieth J."/>
            <person name="Stage D.E."/>
            <person name="Stark A."/>
            <person name="Stephan W."/>
            <person name="Strausberg R.L."/>
            <person name="Strempel S."/>
            <person name="Sturgill D."/>
            <person name="Sutton G."/>
            <person name="Sutton G.G."/>
            <person name="Tao W."/>
            <person name="Teichmann S."/>
            <person name="Tobari Y.N."/>
            <person name="Tomimura Y."/>
            <person name="Tsolas J.M."/>
            <person name="Valente V.L."/>
            <person name="Venter E."/>
            <person name="Venter J.C."/>
            <person name="Vicario S."/>
            <person name="Vieira F.G."/>
            <person name="Vilella A.J."/>
            <person name="Villasante A."/>
            <person name="Walenz B."/>
            <person name="Wang J."/>
            <person name="Wasserman M."/>
            <person name="Watts T."/>
            <person name="Wilson D."/>
            <person name="Wilson R.K."/>
            <person name="Wing R.A."/>
            <person name="Wolfner M.F."/>
            <person name="Wong A."/>
            <person name="Wong G.K."/>
            <person name="Wu C.I."/>
            <person name="Wu G."/>
            <person name="Yamamoto D."/>
            <person name="Yang H.P."/>
            <person name="Yang S.P."/>
            <person name="Yorke J.A."/>
            <person name="Yoshida K."/>
            <person name="Zdobnov E."/>
            <person name="Zhang P."/>
            <person name="Zhang Y."/>
            <person name="Zimin A.V."/>
            <person name="Baldwin J."/>
            <person name="Abdouelleil A."/>
            <person name="Abdulkadir J."/>
            <person name="Abebe A."/>
            <person name="Abera B."/>
            <person name="Abreu J."/>
            <person name="Acer S.C."/>
            <person name="Aftuck L."/>
            <person name="Alexander A."/>
            <person name="An P."/>
            <person name="Anderson E."/>
            <person name="Anderson S."/>
            <person name="Arachi H."/>
            <person name="Azer M."/>
            <person name="Bachantsang P."/>
            <person name="Barry A."/>
            <person name="Bayul T."/>
            <person name="Berlin A."/>
            <person name="Bessette D."/>
            <person name="Bloom T."/>
            <person name="Blye J."/>
            <person name="Boguslavskiy L."/>
            <person name="Bonnet C."/>
            <person name="Boukhgalter B."/>
            <person name="Bourzgui I."/>
            <person name="Brown A."/>
            <person name="Cahill P."/>
            <person name="Channer S."/>
            <person name="Cheshatsang Y."/>
            <person name="Chuda L."/>
            <person name="Citroen M."/>
            <person name="Collymore A."/>
            <person name="Cooke P."/>
            <person name="Costello M."/>
            <person name="D'Aco K."/>
            <person name="Daza R."/>
            <person name="De Haan G."/>
            <person name="DeGray S."/>
            <person name="DeMaso C."/>
            <person name="Dhargay N."/>
            <person name="Dooley K."/>
            <person name="Dooley E."/>
            <person name="Doricent M."/>
            <person name="Dorje P."/>
            <person name="Dorjee K."/>
            <person name="Dupes A."/>
            <person name="Elong R."/>
            <person name="Falk J."/>
            <person name="Farina A."/>
            <person name="Faro S."/>
            <person name="Ferguson D."/>
            <person name="Fisher S."/>
            <person name="Foley C.D."/>
            <person name="Franke A."/>
            <person name="Friedrich D."/>
            <person name="Gadbois L."/>
            <person name="Gearin G."/>
            <person name="Gearin C.R."/>
            <person name="Giannoukos G."/>
            <person name="Goode T."/>
            <person name="Graham J."/>
            <person name="Grandbois E."/>
            <person name="Grewal S."/>
            <person name="Gyaltsen K."/>
            <person name="Hafez N."/>
            <person name="Hagos B."/>
            <person name="Hall J."/>
            <person name="Henson C."/>
            <person name="Hollinger A."/>
            <person name="Honan T."/>
            <person name="Huard M.D."/>
            <person name="Hughes L."/>
            <person name="Hurhula B."/>
            <person name="Husby M.E."/>
            <person name="Kamat A."/>
            <person name="Kanga B."/>
            <person name="Kashin S."/>
            <person name="Khazanovich D."/>
            <person name="Kisner P."/>
            <person name="Lance K."/>
            <person name="Lara M."/>
            <person name="Lee W."/>
            <person name="Lennon N."/>
            <person name="Letendre F."/>
            <person name="LeVine R."/>
            <person name="Lipovsky A."/>
            <person name="Liu X."/>
            <person name="Liu J."/>
            <person name="Liu S."/>
            <person name="Lokyitsang T."/>
            <person name="Lokyitsang Y."/>
            <person name="Lubonja R."/>
            <person name="Lui A."/>
            <person name="MacDonald P."/>
            <person name="Magnisalis V."/>
            <person name="Maru K."/>
            <person name="Matthews C."/>
            <person name="McCusker W."/>
            <person name="McDonough S."/>
            <person name="Mehta T."/>
            <person name="Meldrim J."/>
            <person name="Meneus L."/>
            <person name="Mihai O."/>
            <person name="Mihalev A."/>
            <person name="Mihova T."/>
            <person name="Mittelman R."/>
            <person name="Mlenga V."/>
            <person name="Montmayeur A."/>
            <person name="Mulrain L."/>
            <person name="Navidi A."/>
            <person name="Naylor J."/>
            <person name="Negash T."/>
            <person name="Nguyen T."/>
            <person name="Nguyen N."/>
            <person name="Nicol R."/>
            <person name="Norbu C."/>
            <person name="Norbu N."/>
            <person name="Novod N."/>
            <person name="O'Neill B."/>
            <person name="Osman S."/>
            <person name="Markiewicz E."/>
            <person name="Oyono O.L."/>
            <person name="Patti C."/>
            <person name="Phunkhang P."/>
            <person name="Pierre F."/>
            <person name="Priest M."/>
            <person name="Raghuraman S."/>
            <person name="Rege F."/>
            <person name="Reyes R."/>
            <person name="Rise C."/>
            <person name="Rogov P."/>
            <person name="Ross K."/>
            <person name="Ryan E."/>
            <person name="Settipalli S."/>
            <person name="Shea T."/>
            <person name="Sherpa N."/>
            <person name="Shi L."/>
            <person name="Shih D."/>
            <person name="Sparrow T."/>
            <person name="Spaulding J."/>
            <person name="Stalker J."/>
            <person name="Stange-Thomann N."/>
            <person name="Stavropoulos S."/>
            <person name="Stone C."/>
            <person name="Strader C."/>
            <person name="Tesfaye S."/>
            <person name="Thomson T."/>
            <person name="Thoulutsang Y."/>
            <person name="Thoulutsang D."/>
            <person name="Topham K."/>
            <person name="Topping I."/>
            <person name="Tsamla T."/>
            <person name="Vassiliev H."/>
            <person name="Vo A."/>
            <person name="Wangchuk T."/>
            <person name="Wangdi T."/>
            <person name="Weiand M."/>
            <person name="Wilkinson J."/>
            <person name="Wilson A."/>
            <person name="Yadav S."/>
            <person name="Young G."/>
            <person name="Yu Q."/>
            <person name="Zembek L."/>
            <person name="Zhong D."/>
            <person name="Zimmer A."/>
            <person name="Zwirko Z."/>
            <person name="Jaffe D.B."/>
            <person name="Alvarez P."/>
            <person name="Brockman W."/>
            <person name="Butler J."/>
            <person name="Chin C."/>
            <person name="Gnerre S."/>
            <person name="Grabherr M."/>
            <person name="Kleber M."/>
            <person name="Mauceli E."/>
            <person name="MacCallum I."/>
        </authorList>
    </citation>
    <scope>NUCLEOTIDE SEQUENCE [LARGE SCALE GENOMIC DNA]</scope>
    <source>
        <strain evidence="3">Tucson 15010-1051.87</strain>
    </source>
</reference>
<organism evidence="2 3">
    <name type="scientific">Drosophila virilis</name>
    <name type="common">Fruit fly</name>
    <dbReference type="NCBI Taxonomy" id="7244"/>
    <lineage>
        <taxon>Eukaryota</taxon>
        <taxon>Metazoa</taxon>
        <taxon>Ecdysozoa</taxon>
        <taxon>Arthropoda</taxon>
        <taxon>Hexapoda</taxon>
        <taxon>Insecta</taxon>
        <taxon>Pterygota</taxon>
        <taxon>Neoptera</taxon>
        <taxon>Endopterygota</taxon>
        <taxon>Diptera</taxon>
        <taxon>Brachycera</taxon>
        <taxon>Muscomorpha</taxon>
        <taxon>Ephydroidea</taxon>
        <taxon>Drosophilidae</taxon>
        <taxon>Drosophila</taxon>
    </lineage>
</organism>
<gene>
    <name evidence="2" type="primary">Dvir\GJ26209</name>
    <name evidence="2" type="ORF">Dvir_GJ26209</name>
</gene>
<proteinExistence type="predicted"/>
<sequence>MSTFSPSFEIQALWIQIEHSGQAGLLNCLAGDGEGHGAGNSTLKSLRRAHNRRAHVRRSAGRQSVTGA</sequence>
<keyword evidence="3" id="KW-1185">Reference proteome</keyword>
<feature type="compositionally biased region" description="Basic residues" evidence="1">
    <location>
        <begin position="48"/>
        <end position="60"/>
    </location>
</feature>